<protein>
    <submittedName>
        <fullName evidence="15">Ligand-gated channel</fullName>
    </submittedName>
</protein>
<dbReference type="PROSITE" id="PS52016">
    <property type="entry name" value="TONB_DEPENDENT_REC_3"/>
    <property type="match status" value="1"/>
</dbReference>
<keyword evidence="16" id="KW-1185">Reference proteome</keyword>
<dbReference type="Gene3D" id="2.170.130.10">
    <property type="entry name" value="TonB-dependent receptor, plug domain"/>
    <property type="match status" value="1"/>
</dbReference>
<dbReference type="Gene3D" id="2.40.170.20">
    <property type="entry name" value="TonB-dependent receptor, beta-barrel domain"/>
    <property type="match status" value="1"/>
</dbReference>
<keyword evidence="2 10" id="KW-0813">Transport</keyword>
<evidence type="ECO:0000259" key="13">
    <source>
        <dbReference type="Pfam" id="PF00593"/>
    </source>
</evidence>
<feature type="chain" id="PRO_5034608836" evidence="12">
    <location>
        <begin position="21"/>
        <end position="622"/>
    </location>
</feature>
<dbReference type="AlphaFoldDB" id="A0A8E1QY95"/>
<dbReference type="EMBL" id="LFQU01000006">
    <property type="protein sequence ID" value="KOO69030.1"/>
    <property type="molecule type" value="Genomic_DNA"/>
</dbReference>
<dbReference type="GO" id="GO:0015344">
    <property type="term" value="F:siderophore uptake transmembrane transporter activity"/>
    <property type="evidence" value="ECO:0007669"/>
    <property type="project" value="TreeGrafter"/>
</dbReference>
<dbReference type="SUPFAM" id="SSF56935">
    <property type="entry name" value="Porins"/>
    <property type="match status" value="1"/>
</dbReference>
<evidence type="ECO:0000256" key="12">
    <source>
        <dbReference type="SAM" id="SignalP"/>
    </source>
</evidence>
<comment type="subcellular location">
    <subcellularLocation>
        <location evidence="1 10">Cell outer membrane</location>
        <topology evidence="1 10">Multi-pass membrane protein</topology>
    </subcellularLocation>
</comment>
<dbReference type="Proteomes" id="UP000036951">
    <property type="component" value="Unassembled WGS sequence"/>
</dbReference>
<evidence type="ECO:0000256" key="8">
    <source>
        <dbReference type="ARBA" id="ARBA00023170"/>
    </source>
</evidence>
<dbReference type="CDD" id="cd01347">
    <property type="entry name" value="ligand_gated_channel"/>
    <property type="match status" value="1"/>
</dbReference>
<dbReference type="GO" id="GO:0009279">
    <property type="term" value="C:cell outer membrane"/>
    <property type="evidence" value="ECO:0007669"/>
    <property type="project" value="UniProtKB-SubCell"/>
</dbReference>
<dbReference type="Pfam" id="PF07715">
    <property type="entry name" value="Plug"/>
    <property type="match status" value="1"/>
</dbReference>
<evidence type="ECO:0000256" key="1">
    <source>
        <dbReference type="ARBA" id="ARBA00004571"/>
    </source>
</evidence>
<keyword evidence="7 10" id="KW-0472">Membrane</keyword>
<keyword evidence="4 10" id="KW-0812">Transmembrane</keyword>
<reference evidence="15 16" key="1">
    <citation type="submission" date="2015-06" db="EMBL/GenBank/DDBJ databases">
        <title>Prevotella sp. 109, sp. nov., a novel member of the family Prevotellaceae isolated from human faeces.</title>
        <authorList>
            <person name="Shkoporov A.N."/>
            <person name="Chaplin A.V."/>
            <person name="Kafarskaia L.I."/>
            <person name="Efimov B.A."/>
        </authorList>
    </citation>
    <scope>NUCLEOTIDE SEQUENCE [LARGE SCALE GENOMIC DNA]</scope>
    <source>
        <strain evidence="15 16">109</strain>
    </source>
</reference>
<keyword evidence="5 12" id="KW-0732">Signal</keyword>
<feature type="domain" description="TonB-dependent receptor plug" evidence="14">
    <location>
        <begin position="46"/>
        <end position="158"/>
    </location>
</feature>
<proteinExistence type="inferred from homology"/>
<keyword evidence="9 10" id="KW-0998">Cell outer membrane</keyword>
<comment type="similarity">
    <text evidence="10 11">Belongs to the TonB-dependent receptor family.</text>
</comment>
<dbReference type="PANTHER" id="PTHR30069:SF29">
    <property type="entry name" value="HEMOGLOBIN AND HEMOGLOBIN-HAPTOGLOBIN-BINDING PROTEIN 1-RELATED"/>
    <property type="match status" value="1"/>
</dbReference>
<dbReference type="GO" id="GO:0044718">
    <property type="term" value="P:siderophore transmembrane transport"/>
    <property type="evidence" value="ECO:0007669"/>
    <property type="project" value="TreeGrafter"/>
</dbReference>
<evidence type="ECO:0000256" key="5">
    <source>
        <dbReference type="ARBA" id="ARBA00022729"/>
    </source>
</evidence>
<evidence type="ECO:0000256" key="3">
    <source>
        <dbReference type="ARBA" id="ARBA00022452"/>
    </source>
</evidence>
<accession>A0A8E1QY95</accession>
<dbReference type="PANTHER" id="PTHR30069">
    <property type="entry name" value="TONB-DEPENDENT OUTER MEMBRANE RECEPTOR"/>
    <property type="match status" value="1"/>
</dbReference>
<organism evidence="15 16">
    <name type="scientific">Xylanibacter rarus</name>
    <dbReference type="NCBI Taxonomy" id="1676614"/>
    <lineage>
        <taxon>Bacteria</taxon>
        <taxon>Pseudomonadati</taxon>
        <taxon>Bacteroidota</taxon>
        <taxon>Bacteroidia</taxon>
        <taxon>Bacteroidales</taxon>
        <taxon>Prevotellaceae</taxon>
        <taxon>Xylanibacter</taxon>
    </lineage>
</organism>
<dbReference type="InterPro" id="IPR000531">
    <property type="entry name" value="Beta-barrel_TonB"/>
</dbReference>
<evidence type="ECO:0000313" key="15">
    <source>
        <dbReference type="EMBL" id="KOO69030.1"/>
    </source>
</evidence>
<evidence type="ECO:0000259" key="14">
    <source>
        <dbReference type="Pfam" id="PF07715"/>
    </source>
</evidence>
<name>A0A8E1QY95_9BACT</name>
<dbReference type="InterPro" id="IPR037066">
    <property type="entry name" value="Plug_dom_sf"/>
</dbReference>
<evidence type="ECO:0000256" key="7">
    <source>
        <dbReference type="ARBA" id="ARBA00023136"/>
    </source>
</evidence>
<dbReference type="RefSeq" id="WP_053397984.1">
    <property type="nucleotide sequence ID" value="NZ_LFQU01000006.1"/>
</dbReference>
<evidence type="ECO:0000313" key="16">
    <source>
        <dbReference type="Proteomes" id="UP000036951"/>
    </source>
</evidence>
<dbReference type="InterPro" id="IPR012910">
    <property type="entry name" value="Plug_dom"/>
</dbReference>
<dbReference type="InterPro" id="IPR036942">
    <property type="entry name" value="Beta-barrel_TonB_sf"/>
</dbReference>
<evidence type="ECO:0000256" key="11">
    <source>
        <dbReference type="RuleBase" id="RU003357"/>
    </source>
</evidence>
<evidence type="ECO:0000256" key="10">
    <source>
        <dbReference type="PROSITE-ProRule" id="PRU01360"/>
    </source>
</evidence>
<evidence type="ECO:0000256" key="9">
    <source>
        <dbReference type="ARBA" id="ARBA00023237"/>
    </source>
</evidence>
<dbReference type="OrthoDB" id="1109239at2"/>
<evidence type="ECO:0000256" key="2">
    <source>
        <dbReference type="ARBA" id="ARBA00022448"/>
    </source>
</evidence>
<feature type="domain" description="TonB-dependent receptor-like beta-barrel" evidence="13">
    <location>
        <begin position="208"/>
        <end position="596"/>
    </location>
</feature>
<gene>
    <name evidence="15" type="ORF">ACU52_05060</name>
</gene>
<dbReference type="Pfam" id="PF00593">
    <property type="entry name" value="TonB_dep_Rec_b-barrel"/>
    <property type="match status" value="1"/>
</dbReference>
<evidence type="ECO:0000256" key="6">
    <source>
        <dbReference type="ARBA" id="ARBA00023077"/>
    </source>
</evidence>
<keyword evidence="3 10" id="KW-1134">Transmembrane beta strand</keyword>
<keyword evidence="8" id="KW-0675">Receptor</keyword>
<comment type="caution">
    <text evidence="15">The sequence shown here is derived from an EMBL/GenBank/DDBJ whole genome shotgun (WGS) entry which is preliminary data.</text>
</comment>
<feature type="signal peptide" evidence="12">
    <location>
        <begin position="1"/>
        <end position="20"/>
    </location>
</feature>
<sequence length="622" mass="68851">MNKTFFSALFIALTVTTSHAQIDSLTYQLDNIVVTGTRSTASIGHLPATVTVVGRETLTETQRTSVLPTLAEYVPGLFVTSRGMLGYGVSDGAAGTISMRGLSSSQGRFMVLIDGHPQYQGIFGHSISDSYQTMLADHVEVMRGPASTLYGSNAMGGVINIVTRKMKSDGVKTDVHLGGGSYGTFQGELTNRIRSGRFYSVVSGQYARTDNNRPRMGFEQYGGYVKLGYDMSQHWSAYADINLTHFNASYPGSVQVPVYDARQWITRGVASVVVSNDYGSTSGAVSAYYNFGRHKINDGYEDGEQPKDYYFRSDDALAGLSVYQNIRLLRGNLTTIGLDYQHIYGKAWNRDRASGETTSVIGHENENEIAGYVDISQDLLSWLTLSAGIRLDHHSQSGTEWIPRGGIVSRVIRNGEIKAMVSKGFRNPSIREMYFWKPANDELRPERIMNYELSWSHKLPSAGLSYGVNLYYMKGSNIIQQQMVDGRPMNVNTGAIENSGAELDLSWRINSSWRVNGNYSLLHMHNPVVGAPESKLWLGANYKSGRWNVNGGLQYISGLYTQTGADEVKENVALLNATVSYRACRMMQLWVKGENLLAQKYEINYGYPMPKATFMAGVNLSF</sequence>
<dbReference type="InterPro" id="IPR039426">
    <property type="entry name" value="TonB-dep_rcpt-like"/>
</dbReference>
<keyword evidence="6 11" id="KW-0798">TonB box</keyword>
<evidence type="ECO:0000256" key="4">
    <source>
        <dbReference type="ARBA" id="ARBA00022692"/>
    </source>
</evidence>